<comment type="caution">
    <text evidence="5">The sequence shown here is derived from an EMBL/GenBank/DDBJ whole genome shotgun (WGS) entry which is preliminary data.</text>
</comment>
<dbReference type="InterPro" id="IPR011991">
    <property type="entry name" value="ArsR-like_HTH"/>
</dbReference>
<dbReference type="RefSeq" id="WP_142704226.1">
    <property type="nucleotide sequence ID" value="NZ_VIRS01000005.1"/>
</dbReference>
<dbReference type="CDD" id="cd00090">
    <property type="entry name" value="HTH_ARSR"/>
    <property type="match status" value="1"/>
</dbReference>
<evidence type="ECO:0000313" key="5">
    <source>
        <dbReference type="EMBL" id="TQS45361.1"/>
    </source>
</evidence>
<dbReference type="InParanoid" id="A0A545AVR3"/>
<accession>A0A545AVR3</accession>
<dbReference type="InterPro" id="IPR036388">
    <property type="entry name" value="WH-like_DNA-bd_sf"/>
</dbReference>
<dbReference type="Proteomes" id="UP000317982">
    <property type="component" value="Unassembled WGS sequence"/>
</dbReference>
<feature type="domain" description="HTH arsR-type" evidence="4">
    <location>
        <begin position="253"/>
        <end position="327"/>
    </location>
</feature>
<dbReference type="EMBL" id="VIRS01000005">
    <property type="protein sequence ID" value="TQS45361.1"/>
    <property type="molecule type" value="Genomic_DNA"/>
</dbReference>
<dbReference type="InterPro" id="IPR051011">
    <property type="entry name" value="Metal_resp_trans_reg"/>
</dbReference>
<proteinExistence type="predicted"/>
<dbReference type="SMART" id="SM00418">
    <property type="entry name" value="HTH_ARSR"/>
    <property type="match status" value="1"/>
</dbReference>
<gene>
    <name evidence="5" type="ORF">FL583_09760</name>
</gene>
<evidence type="ECO:0000256" key="2">
    <source>
        <dbReference type="ARBA" id="ARBA00023125"/>
    </source>
</evidence>
<dbReference type="SUPFAM" id="SSF46785">
    <property type="entry name" value="Winged helix' DNA-binding domain"/>
    <property type="match status" value="1"/>
</dbReference>
<dbReference type="InterPro" id="IPR001845">
    <property type="entry name" value="HTH_ArsR_DNA-bd_dom"/>
</dbReference>
<organism evidence="5 6">
    <name type="scientific">Cryptosporangium phraense</name>
    <dbReference type="NCBI Taxonomy" id="2593070"/>
    <lineage>
        <taxon>Bacteria</taxon>
        <taxon>Bacillati</taxon>
        <taxon>Actinomycetota</taxon>
        <taxon>Actinomycetes</taxon>
        <taxon>Cryptosporangiales</taxon>
        <taxon>Cryptosporangiaceae</taxon>
        <taxon>Cryptosporangium</taxon>
    </lineage>
</organism>
<dbReference type="OrthoDB" id="3460651at2"/>
<sequence>MIRIELTADDLLRSRFALSPTFELDGLLRALSGLSRVRLPTGLAARARPVYRRLLAETDLPAILALQSAHRGANFLAPPPRTLAQTWDDELEAVRAAPPDAVRADIEECLARRPARAPAVLAVLGADDVQDRLARTLDRAWRELLAPEWLRLRAICERDVLHRAGRLGRAGWAAAFEDLHRQVRWKDGGLEIVRRSGGRQVVTADGRGLLLVPSVFVWPGVAVHTDDPWPRALVYPTRGSAALWHHAPPSPEALGDLLGRSRAQLLTALDEPASTTQLAHGLGLALGAVGDHLAVLRRAGLVDRARSGRSVLYRRTPLAEALLAGAE</sequence>
<protein>
    <submittedName>
        <fullName evidence="5">Winged helix-turn-helix transcriptional regulator</fullName>
    </submittedName>
</protein>
<keyword evidence="2" id="KW-0238">DNA-binding</keyword>
<evidence type="ECO:0000256" key="3">
    <source>
        <dbReference type="ARBA" id="ARBA00023163"/>
    </source>
</evidence>
<dbReference type="PANTHER" id="PTHR43132">
    <property type="entry name" value="ARSENICAL RESISTANCE OPERON REPRESSOR ARSR-RELATED"/>
    <property type="match status" value="1"/>
</dbReference>
<dbReference type="GO" id="GO:0003700">
    <property type="term" value="F:DNA-binding transcription factor activity"/>
    <property type="evidence" value="ECO:0007669"/>
    <property type="project" value="InterPro"/>
</dbReference>
<dbReference type="Pfam" id="PF12840">
    <property type="entry name" value="HTH_20"/>
    <property type="match status" value="1"/>
</dbReference>
<dbReference type="InterPro" id="IPR036390">
    <property type="entry name" value="WH_DNA-bd_sf"/>
</dbReference>
<dbReference type="GO" id="GO:0003677">
    <property type="term" value="F:DNA binding"/>
    <property type="evidence" value="ECO:0007669"/>
    <property type="project" value="UniProtKB-KW"/>
</dbReference>
<evidence type="ECO:0000256" key="1">
    <source>
        <dbReference type="ARBA" id="ARBA00023015"/>
    </source>
</evidence>
<keyword evidence="6" id="KW-1185">Reference proteome</keyword>
<reference evidence="5 6" key="1">
    <citation type="submission" date="2019-07" db="EMBL/GenBank/DDBJ databases">
        <title>Cryptosporangium phraense sp. nov., isolated from plant litter.</title>
        <authorList>
            <person name="Suriyachadkun C."/>
        </authorList>
    </citation>
    <scope>NUCLEOTIDE SEQUENCE [LARGE SCALE GENOMIC DNA]</scope>
    <source>
        <strain evidence="5 6">A-T 5661</strain>
    </source>
</reference>
<dbReference type="InterPro" id="IPR045981">
    <property type="entry name" value="DUF5937"/>
</dbReference>
<dbReference type="PANTHER" id="PTHR43132:SF6">
    <property type="entry name" value="HTH-TYPE TRANSCRIPTIONAL REPRESSOR CZRA"/>
    <property type="match status" value="1"/>
</dbReference>
<keyword evidence="1" id="KW-0805">Transcription regulation</keyword>
<evidence type="ECO:0000259" key="4">
    <source>
        <dbReference type="SMART" id="SM00418"/>
    </source>
</evidence>
<dbReference type="Gene3D" id="1.10.10.10">
    <property type="entry name" value="Winged helix-like DNA-binding domain superfamily/Winged helix DNA-binding domain"/>
    <property type="match status" value="1"/>
</dbReference>
<dbReference type="Pfam" id="PF19361">
    <property type="entry name" value="DUF5937"/>
    <property type="match status" value="1"/>
</dbReference>
<dbReference type="AlphaFoldDB" id="A0A545AVR3"/>
<keyword evidence="3" id="KW-0804">Transcription</keyword>
<evidence type="ECO:0000313" key="6">
    <source>
        <dbReference type="Proteomes" id="UP000317982"/>
    </source>
</evidence>
<name>A0A545AVR3_9ACTN</name>